<evidence type="ECO:0000256" key="4">
    <source>
        <dbReference type="ARBA" id="ARBA00023163"/>
    </source>
</evidence>
<dbReference type="PANTHER" id="PTHR23098:SF23">
    <property type="entry name" value="MYB-RELATED TRANSCRIPTION FACTOR, PARTNER OF PROFILIN-LIKE ISOFORM X2-RELATED"/>
    <property type="match status" value="1"/>
</dbReference>
<evidence type="ECO:0000313" key="9">
    <source>
        <dbReference type="Proteomes" id="UP000078542"/>
    </source>
</evidence>
<organism evidence="8 9">
    <name type="scientific">Cyphomyrmex costatus</name>
    <dbReference type="NCBI Taxonomy" id="456900"/>
    <lineage>
        <taxon>Eukaryota</taxon>
        <taxon>Metazoa</taxon>
        <taxon>Ecdysozoa</taxon>
        <taxon>Arthropoda</taxon>
        <taxon>Hexapoda</taxon>
        <taxon>Insecta</taxon>
        <taxon>Pterygota</taxon>
        <taxon>Neoptera</taxon>
        <taxon>Endopterygota</taxon>
        <taxon>Hymenoptera</taxon>
        <taxon>Apocrita</taxon>
        <taxon>Aculeata</taxon>
        <taxon>Formicoidea</taxon>
        <taxon>Formicidae</taxon>
        <taxon>Myrmicinae</taxon>
        <taxon>Cyphomyrmex</taxon>
    </lineage>
</organism>
<dbReference type="PANTHER" id="PTHR23098">
    <property type="entry name" value="AGAP001331-PA-RELATED"/>
    <property type="match status" value="1"/>
</dbReference>
<comment type="subunit">
    <text evidence="1">Self-associates forming complexes of several hundred monomers.</text>
</comment>
<evidence type="ECO:0000256" key="1">
    <source>
        <dbReference type="ARBA" id="ARBA00011764"/>
    </source>
</evidence>
<accession>A0A151IP72</accession>
<keyword evidence="4" id="KW-0804">Transcription</keyword>
<evidence type="ECO:0000256" key="2">
    <source>
        <dbReference type="ARBA" id="ARBA00016807"/>
    </source>
</evidence>
<sequence>MNVTYKQREILLTYMESHRELLQGRLSSKSESRRTMKDMWDDLANILNSSAEGPKKNSEEWRKSWNDWRMNVLKKETKRRNHSRGTGGGSPMKVNFTDIEEKLLELLTPEAAGIENVPQGGIPLKKPRNEQSFMKDSHRHLQSTSVWELENTSVETQPFQDIQSDELQFIGDYEPVFNEGVYTLSSADKNKHSSIIETTNCSSDNEADKENINAGKSNKLLAKKRKIISPVPVPSHTTSSSKSLTGMSTQMLKVQEEKLLLKQQELQTKRNMLATQQEILQEMRNMNSNIQVLFENLFSSVLQNE</sequence>
<keyword evidence="9" id="KW-1185">Reference proteome</keyword>
<dbReference type="KEGG" id="ccoa:108782421"/>
<evidence type="ECO:0000259" key="7">
    <source>
        <dbReference type="Pfam" id="PF13873"/>
    </source>
</evidence>
<reference evidence="8 9" key="1">
    <citation type="submission" date="2016-03" db="EMBL/GenBank/DDBJ databases">
        <title>Cyphomyrmex costatus WGS genome.</title>
        <authorList>
            <person name="Nygaard S."/>
            <person name="Hu H."/>
            <person name="Boomsma J."/>
            <person name="Zhang G."/>
        </authorList>
    </citation>
    <scope>NUCLEOTIDE SEQUENCE [LARGE SCALE GENOMIC DNA]</scope>
    <source>
        <strain evidence="8">MS0001</strain>
        <tissue evidence="8">Whole body</tissue>
    </source>
</reference>
<dbReference type="AlphaFoldDB" id="A0A151IP72"/>
<dbReference type="STRING" id="456900.A0A151IP72"/>
<feature type="domain" description="Myb/SANT-like DNA-binding" evidence="7">
    <location>
        <begin position="1"/>
        <end position="74"/>
    </location>
</feature>
<proteinExistence type="predicted"/>
<evidence type="ECO:0000256" key="3">
    <source>
        <dbReference type="ARBA" id="ARBA00023015"/>
    </source>
</evidence>
<dbReference type="OrthoDB" id="8053018at2759"/>
<evidence type="ECO:0000256" key="6">
    <source>
        <dbReference type="SAM" id="MobiDB-lite"/>
    </source>
</evidence>
<name>A0A151IP72_9HYME</name>
<evidence type="ECO:0000256" key="5">
    <source>
        <dbReference type="ARBA" id="ARBA00025466"/>
    </source>
</evidence>
<dbReference type="Pfam" id="PF13873">
    <property type="entry name" value="Myb_DNA-bind_5"/>
    <property type="match status" value="1"/>
</dbReference>
<dbReference type="InterPro" id="IPR028002">
    <property type="entry name" value="Myb_DNA-bind_5"/>
</dbReference>
<keyword evidence="3" id="KW-0805">Transcription regulation</keyword>
<feature type="region of interest" description="Disordered" evidence="6">
    <location>
        <begin position="75"/>
        <end position="94"/>
    </location>
</feature>
<protein>
    <recommendedName>
        <fullName evidence="2">Regulatory protein zeste</fullName>
    </recommendedName>
</protein>
<gene>
    <name evidence="8" type="ORF">ALC62_01900</name>
</gene>
<evidence type="ECO:0000313" key="8">
    <source>
        <dbReference type="EMBL" id="KYN07138.1"/>
    </source>
</evidence>
<dbReference type="GO" id="GO:0005634">
    <property type="term" value="C:nucleus"/>
    <property type="evidence" value="ECO:0007669"/>
    <property type="project" value="TreeGrafter"/>
</dbReference>
<dbReference type="Proteomes" id="UP000078542">
    <property type="component" value="Unassembled WGS sequence"/>
</dbReference>
<dbReference type="EMBL" id="KQ976913">
    <property type="protein sequence ID" value="KYN07138.1"/>
    <property type="molecule type" value="Genomic_DNA"/>
</dbReference>
<comment type="function">
    <text evidence="5">Involved in transvection phenomena (= synapsis-dependent gene expression), where the synaptic pairing of chromosomes carrying genes with which zeste interacts influences the expression of these genes. Zeste binds to DNA and stimulates transcription from a nearby promoter.</text>
</comment>